<protein>
    <recommendedName>
        <fullName evidence="3">Luciferase-like domain-containing protein</fullName>
    </recommendedName>
</protein>
<dbReference type="OrthoDB" id="4376805at2"/>
<comment type="caution">
    <text evidence="1">The sequence shown here is derived from an EMBL/GenBank/DDBJ whole genome shotgun (WGS) entry which is preliminary data.</text>
</comment>
<name>M3UT63_GORML</name>
<evidence type="ECO:0000313" key="2">
    <source>
        <dbReference type="Proteomes" id="UP000035009"/>
    </source>
</evidence>
<dbReference type="Proteomes" id="UP000035009">
    <property type="component" value="Unassembled WGS sequence"/>
</dbReference>
<dbReference type="AlphaFoldDB" id="M3UT63"/>
<dbReference type="STRING" id="410332.SAMN04488550_2489"/>
<proteinExistence type="predicted"/>
<evidence type="ECO:0008006" key="3">
    <source>
        <dbReference type="Google" id="ProtNLM"/>
    </source>
</evidence>
<dbReference type="GO" id="GO:0016705">
    <property type="term" value="F:oxidoreductase activity, acting on paired donors, with incorporation or reduction of molecular oxygen"/>
    <property type="evidence" value="ECO:0007669"/>
    <property type="project" value="InterPro"/>
</dbReference>
<evidence type="ECO:0000313" key="1">
    <source>
        <dbReference type="EMBL" id="GAC78507.1"/>
    </source>
</evidence>
<keyword evidence="2" id="KW-1185">Reference proteome</keyword>
<gene>
    <name evidence="1" type="ORF">GM1_003_02460</name>
</gene>
<sequence length="144" mass="14995">MTTTLRIAVQADDAEWIELTPADDTPVTRIRTGSLGEAAHATSRSERPVFVDLDVHVADTVSHAYAEYAAQHPGWTAGARTGTIVHPGTATTLANLLNDVSAAHVADGVTLRGPDASSLIRVLLDDVAPLLAARGIALRDPAAA</sequence>
<dbReference type="InterPro" id="IPR036661">
    <property type="entry name" value="Luciferase-like_sf"/>
</dbReference>
<dbReference type="EMBL" id="BAOP01000003">
    <property type="protein sequence ID" value="GAC78507.1"/>
    <property type="molecule type" value="Genomic_DNA"/>
</dbReference>
<dbReference type="SUPFAM" id="SSF51679">
    <property type="entry name" value="Bacterial luciferase-like"/>
    <property type="match status" value="1"/>
</dbReference>
<dbReference type="Gene3D" id="3.20.20.30">
    <property type="entry name" value="Luciferase-like domain"/>
    <property type="match status" value="1"/>
</dbReference>
<accession>M3UT63</accession>
<dbReference type="RefSeq" id="WP_008376548.1">
    <property type="nucleotide sequence ID" value="NZ_BAOP01000003.1"/>
</dbReference>
<reference evidence="1 2" key="1">
    <citation type="submission" date="2013-02" db="EMBL/GenBank/DDBJ databases">
        <title>Whole genome shotgun sequence of Gordonia malaquae NBRC 108250.</title>
        <authorList>
            <person name="Yoshida I."/>
            <person name="Hosoyama A."/>
            <person name="Tsuchikane K."/>
            <person name="Ando Y."/>
            <person name="Baba S."/>
            <person name="Ohji S."/>
            <person name="Hamada M."/>
            <person name="Tamura T."/>
            <person name="Yamazoe A."/>
            <person name="Yamazaki S."/>
            <person name="Fujita N."/>
        </authorList>
    </citation>
    <scope>NUCLEOTIDE SEQUENCE [LARGE SCALE GENOMIC DNA]</scope>
    <source>
        <strain evidence="1 2">NBRC 108250</strain>
    </source>
</reference>
<dbReference type="eggNOG" id="ENOG5030KTY">
    <property type="taxonomic scope" value="Bacteria"/>
</dbReference>
<organism evidence="1 2">
    <name type="scientific">Gordonia malaquae NBRC 108250</name>
    <dbReference type="NCBI Taxonomy" id="1223542"/>
    <lineage>
        <taxon>Bacteria</taxon>
        <taxon>Bacillati</taxon>
        <taxon>Actinomycetota</taxon>
        <taxon>Actinomycetes</taxon>
        <taxon>Mycobacteriales</taxon>
        <taxon>Gordoniaceae</taxon>
        <taxon>Gordonia</taxon>
    </lineage>
</organism>